<evidence type="ECO:0000259" key="1">
    <source>
        <dbReference type="Pfam" id="PF11706"/>
    </source>
</evidence>
<proteinExistence type="predicted"/>
<accession>A0ABU8MCJ1</accession>
<dbReference type="Proteomes" id="UP001369736">
    <property type="component" value="Unassembled WGS sequence"/>
</dbReference>
<reference evidence="2 3" key="1">
    <citation type="submission" date="2024-03" db="EMBL/GenBank/DDBJ databases">
        <title>Actinomycetospora sp. OC33-EN07, a novel actinomycete isolated from wild orchid (Aerides multiflora).</title>
        <authorList>
            <person name="Suriyachadkun C."/>
        </authorList>
    </citation>
    <scope>NUCLEOTIDE SEQUENCE [LARGE SCALE GENOMIC DNA]</scope>
    <source>
        <strain evidence="2 3">OC33-EN07</strain>
    </source>
</reference>
<evidence type="ECO:0000313" key="2">
    <source>
        <dbReference type="EMBL" id="MEJ2864792.1"/>
    </source>
</evidence>
<sequence length="190" mass="20936">MIDEEFPRPGGRWCLDFVATLGRRHRTEPLERLPDAAAFGRWLDGAGLPVPATVDDDGMARVRELREALNRLVRAHMDGGQLGPTDLVIVNGSAAEADLGPRLDASGVSHRDANESTVAAVTSTVARDAIDLIATAPADRVRECEHPDCSLLFLDHTQGNRRRWCSMQRCGNQVKVADYRQRRRGALRSD</sequence>
<dbReference type="Pfam" id="PF07336">
    <property type="entry name" value="ABATE"/>
    <property type="match status" value="1"/>
</dbReference>
<dbReference type="InterPro" id="IPR021005">
    <property type="entry name" value="Znf_CGNR"/>
</dbReference>
<feature type="domain" description="Zinc finger CGNR" evidence="1">
    <location>
        <begin position="140"/>
        <end position="183"/>
    </location>
</feature>
<dbReference type="EMBL" id="JBBEGM010000013">
    <property type="protein sequence ID" value="MEJ2864792.1"/>
    <property type="molecule type" value="Genomic_DNA"/>
</dbReference>
<dbReference type="InterPro" id="IPR010852">
    <property type="entry name" value="ABATE"/>
</dbReference>
<dbReference type="PANTHER" id="PTHR35525">
    <property type="entry name" value="BLL6575 PROTEIN"/>
    <property type="match status" value="1"/>
</dbReference>
<gene>
    <name evidence="2" type="ORF">WCD58_26785</name>
</gene>
<dbReference type="Gene3D" id="1.10.3300.10">
    <property type="entry name" value="Jann2411-like domain"/>
    <property type="match status" value="1"/>
</dbReference>
<protein>
    <submittedName>
        <fullName evidence="2">ABATE domain-containing protein</fullName>
    </submittedName>
</protein>
<dbReference type="InterPro" id="IPR023286">
    <property type="entry name" value="ABATE_dom_sf"/>
</dbReference>
<name>A0ABU8MCJ1_9PSEU</name>
<organism evidence="2 3">
    <name type="scientific">Actinomycetospora flava</name>
    <dbReference type="NCBI Taxonomy" id="3129232"/>
    <lineage>
        <taxon>Bacteria</taxon>
        <taxon>Bacillati</taxon>
        <taxon>Actinomycetota</taxon>
        <taxon>Actinomycetes</taxon>
        <taxon>Pseudonocardiales</taxon>
        <taxon>Pseudonocardiaceae</taxon>
        <taxon>Actinomycetospora</taxon>
    </lineage>
</organism>
<dbReference type="RefSeq" id="WP_337706158.1">
    <property type="nucleotide sequence ID" value="NZ_JBBEGM010000013.1"/>
</dbReference>
<keyword evidence="3" id="KW-1185">Reference proteome</keyword>
<dbReference type="SUPFAM" id="SSF160904">
    <property type="entry name" value="Jann2411-like"/>
    <property type="match status" value="1"/>
</dbReference>
<dbReference type="Pfam" id="PF11706">
    <property type="entry name" value="zf-CGNR"/>
    <property type="match status" value="1"/>
</dbReference>
<dbReference type="PANTHER" id="PTHR35525:SF3">
    <property type="entry name" value="BLL6575 PROTEIN"/>
    <property type="match status" value="1"/>
</dbReference>
<evidence type="ECO:0000313" key="3">
    <source>
        <dbReference type="Proteomes" id="UP001369736"/>
    </source>
</evidence>
<comment type="caution">
    <text evidence="2">The sequence shown here is derived from an EMBL/GenBank/DDBJ whole genome shotgun (WGS) entry which is preliminary data.</text>
</comment>